<feature type="modified residue" description="Phosphohistidine" evidence="3">
    <location>
        <position position="236"/>
    </location>
</feature>
<evidence type="ECO:0000259" key="5">
    <source>
        <dbReference type="PROSITE" id="PS50110"/>
    </source>
</evidence>
<feature type="domain" description="HPt" evidence="6">
    <location>
        <begin position="197"/>
        <end position="294"/>
    </location>
</feature>
<protein>
    <submittedName>
        <fullName evidence="7 8">Response regulator, receiver domain</fullName>
    </submittedName>
</protein>
<proteinExistence type="predicted"/>
<dbReference type="EMBL" id="OV986001">
    <property type="protein sequence ID" value="CAI2795321.1"/>
    <property type="molecule type" value="Genomic_DNA"/>
</dbReference>
<reference evidence="7" key="2">
    <citation type="submission" date="2023-10" db="EMBL/GenBank/DDBJ databases">
        <authorList>
            <person name="Fortmann-Grote C."/>
        </authorList>
    </citation>
    <scope>NUCLEOTIDE SEQUENCE</scope>
    <source>
        <strain evidence="7">SBW25</strain>
    </source>
</reference>
<dbReference type="EMBL" id="AM181176">
    <property type="protein sequence ID" value="CAY47281.1"/>
    <property type="molecule type" value="Genomic_DNA"/>
</dbReference>
<reference evidence="8" key="1">
    <citation type="journal article" date="2009" name="Genome Biol.">
        <title>Genomic and genetic analyses of diversity and plant interactions of Pseudomonas fluorescens.</title>
        <authorList>
            <person name="Silby M.W."/>
            <person name="Cerdeno-Tarraga A.M."/>
            <person name="Vernikos G.S."/>
            <person name="Giddens S.R."/>
            <person name="Jackson R.W."/>
            <person name="Preston G.M."/>
            <person name="Zhang X.X."/>
            <person name="Moon C.D."/>
            <person name="Gehrig S.M."/>
            <person name="Godfrey S.A."/>
            <person name="Knight C.G."/>
            <person name="Malone J.G."/>
            <person name="Robinson Z."/>
            <person name="Spiers A.J."/>
            <person name="Harris S."/>
            <person name="Challis G.L."/>
            <person name="Yaxley A.M."/>
            <person name="Harris D."/>
            <person name="Seeger K."/>
            <person name="Murphy L."/>
            <person name="Rutter S."/>
            <person name="Squares R."/>
            <person name="Quail M.A."/>
            <person name="Saunders E."/>
            <person name="Mavromatis K."/>
            <person name="Brettin T.S."/>
            <person name="Bentley S.D."/>
            <person name="Hothersall J."/>
            <person name="Stephens E."/>
            <person name="Thomas C.M."/>
            <person name="Parkhill J."/>
            <person name="Levy S.B."/>
            <person name="Rainey P.B."/>
            <person name="Thomson N.R."/>
        </authorList>
    </citation>
    <scope>NUCLEOTIDE SEQUENCE [LARGE SCALE GENOMIC DNA]</scope>
    <source>
        <strain evidence="8">SBW25</strain>
    </source>
</reference>
<evidence type="ECO:0000313" key="7">
    <source>
        <dbReference type="EMBL" id="CAI2795321.1"/>
    </source>
</evidence>
<evidence type="ECO:0000256" key="4">
    <source>
        <dbReference type="PROSITE-ProRule" id="PRU00169"/>
    </source>
</evidence>
<evidence type="ECO:0000259" key="6">
    <source>
        <dbReference type="PROSITE" id="PS50894"/>
    </source>
</evidence>
<dbReference type="InterPro" id="IPR001789">
    <property type="entry name" value="Sig_transdc_resp-reg_receiver"/>
</dbReference>
<dbReference type="GO" id="GO:0005524">
    <property type="term" value="F:ATP binding"/>
    <property type="evidence" value="ECO:0007669"/>
    <property type="project" value="UniProtKB-KW"/>
</dbReference>
<sequence>MHLRNGSFLAGPFRNEVIMQPGSPPGGNAGSASLPLGPMTSGPKGLSVLVVEDHPAYRMLLGGMLHKLGVDREVVNDGQAALTAMIDRHFDLILTDCQMPVMDGYALACEVRRRERLAHTAPVPIIALTSTLEAAQIHRCLEAGINAWLVKPLTLIQLREILTLWVPQADTQRPEPVAQDVPITWPARAALIETFGCAAVVERMVGCLLEEAQADLAALDDALLKQDATATSRHLHRLVGGLAFLGAGQLEDRGAHLITAVACEGVAANSRSLGLLYADLRRYLLRLAELWPQA</sequence>
<keyword evidence="1 4" id="KW-0597">Phosphoprotein</keyword>
<evidence type="ECO:0000256" key="3">
    <source>
        <dbReference type="PROSITE-ProRule" id="PRU00110"/>
    </source>
</evidence>
<dbReference type="PROSITE" id="PS50110">
    <property type="entry name" value="RESPONSE_REGULATORY"/>
    <property type="match status" value="1"/>
</dbReference>
<dbReference type="InterPro" id="IPR008207">
    <property type="entry name" value="Sig_transdc_His_kin_Hpt_dom"/>
</dbReference>
<dbReference type="GO" id="GO:0000160">
    <property type="term" value="P:phosphorelay signal transduction system"/>
    <property type="evidence" value="ECO:0007669"/>
    <property type="project" value="UniProtKB-KW"/>
</dbReference>
<dbReference type="SMART" id="SM00448">
    <property type="entry name" value="REC"/>
    <property type="match status" value="1"/>
</dbReference>
<organism evidence="8">
    <name type="scientific">Pseudomonas fluorescens (strain SBW25)</name>
    <dbReference type="NCBI Taxonomy" id="216595"/>
    <lineage>
        <taxon>Bacteria</taxon>
        <taxon>Pseudomonadati</taxon>
        <taxon>Pseudomonadota</taxon>
        <taxon>Gammaproteobacteria</taxon>
        <taxon>Pseudomonadales</taxon>
        <taxon>Pseudomonadaceae</taxon>
        <taxon>Pseudomonas</taxon>
    </lineage>
</organism>
<name>C3K5C2_PSEFS</name>
<evidence type="ECO:0000313" key="8">
    <source>
        <dbReference type="EMBL" id="CAY47281.1"/>
    </source>
</evidence>
<dbReference type="Gene3D" id="1.20.120.160">
    <property type="entry name" value="HPT domain"/>
    <property type="match status" value="1"/>
</dbReference>
<dbReference type="PROSITE" id="PS50894">
    <property type="entry name" value="HPT"/>
    <property type="match status" value="1"/>
</dbReference>
<dbReference type="Proteomes" id="UP001152918">
    <property type="component" value="Chromosome"/>
</dbReference>
<dbReference type="CDD" id="cd17546">
    <property type="entry name" value="REC_hyHK_CKI1_RcsC-like"/>
    <property type="match status" value="1"/>
</dbReference>
<dbReference type="PANTHER" id="PTHR45339">
    <property type="entry name" value="HYBRID SIGNAL TRANSDUCTION HISTIDINE KINASE J"/>
    <property type="match status" value="1"/>
</dbReference>
<accession>C3K5C2</accession>
<dbReference type="InterPro" id="IPR011006">
    <property type="entry name" value="CheY-like_superfamily"/>
</dbReference>
<dbReference type="Pfam" id="PF01627">
    <property type="entry name" value="Hpt"/>
    <property type="match status" value="1"/>
</dbReference>
<dbReference type="InterPro" id="IPR036641">
    <property type="entry name" value="HPT_dom_sf"/>
</dbReference>
<dbReference type="KEGG" id="pfs:PFLU_1017"/>
<feature type="domain" description="Response regulatory" evidence="5">
    <location>
        <begin position="47"/>
        <end position="166"/>
    </location>
</feature>
<dbReference type="Pfam" id="PF00072">
    <property type="entry name" value="Response_reg"/>
    <property type="match status" value="1"/>
</dbReference>
<dbReference type="AlphaFoldDB" id="C3K5C2"/>
<dbReference type="eggNOG" id="COG0784">
    <property type="taxonomic scope" value="Bacteria"/>
</dbReference>
<dbReference type="GO" id="GO:0004672">
    <property type="term" value="F:protein kinase activity"/>
    <property type="evidence" value="ECO:0007669"/>
    <property type="project" value="UniProtKB-ARBA"/>
</dbReference>
<gene>
    <name evidence="8" type="ordered locus">PFLU_1017</name>
</gene>
<dbReference type="PANTHER" id="PTHR45339:SF3">
    <property type="entry name" value="HISTIDINE KINASE"/>
    <property type="match status" value="1"/>
</dbReference>
<evidence type="ECO:0000256" key="2">
    <source>
        <dbReference type="ARBA" id="ARBA00023012"/>
    </source>
</evidence>
<dbReference type="SUPFAM" id="SSF47226">
    <property type="entry name" value="Histidine-containing phosphotransfer domain, HPT domain"/>
    <property type="match status" value="1"/>
</dbReference>
<dbReference type="GO" id="GO:0005886">
    <property type="term" value="C:plasma membrane"/>
    <property type="evidence" value="ECO:0007669"/>
    <property type="project" value="UniProtKB-SubCell"/>
</dbReference>
<feature type="modified residue" description="4-aspartylphosphate" evidence="4">
    <location>
        <position position="96"/>
    </location>
</feature>
<dbReference type="SUPFAM" id="SSF52172">
    <property type="entry name" value="CheY-like"/>
    <property type="match status" value="1"/>
</dbReference>
<evidence type="ECO:0000256" key="1">
    <source>
        <dbReference type="ARBA" id="ARBA00022553"/>
    </source>
</evidence>
<dbReference type="HOGENOM" id="CLU_1093559_0_0_6"/>
<keyword evidence="2" id="KW-0902">Two-component regulatory system</keyword>
<dbReference type="Gene3D" id="3.40.50.2300">
    <property type="match status" value="1"/>
</dbReference>